<evidence type="ECO:0000313" key="2">
    <source>
        <dbReference type="EMBL" id="OMO52067.1"/>
    </source>
</evidence>
<keyword evidence="2" id="KW-0695">RNA-directed DNA polymerase</keyword>
<dbReference type="AlphaFoldDB" id="A0A1R3G1X7"/>
<dbReference type="InterPro" id="IPR043502">
    <property type="entry name" value="DNA/RNA_pol_sf"/>
</dbReference>
<dbReference type="GO" id="GO:0003964">
    <property type="term" value="F:RNA-directed DNA polymerase activity"/>
    <property type="evidence" value="ECO:0007669"/>
    <property type="project" value="UniProtKB-KW"/>
</dbReference>
<dbReference type="InterPro" id="IPR000477">
    <property type="entry name" value="RT_dom"/>
</dbReference>
<reference evidence="2 3" key="1">
    <citation type="submission" date="2013-09" db="EMBL/GenBank/DDBJ databases">
        <title>Corchorus capsularis genome sequencing.</title>
        <authorList>
            <person name="Alam M."/>
            <person name="Haque M.S."/>
            <person name="Islam M.S."/>
            <person name="Emdad E.M."/>
            <person name="Islam M.M."/>
            <person name="Ahmed B."/>
            <person name="Halim A."/>
            <person name="Hossen Q.M.M."/>
            <person name="Hossain M.Z."/>
            <person name="Ahmed R."/>
            <person name="Khan M.M."/>
            <person name="Islam R."/>
            <person name="Rashid M.M."/>
            <person name="Khan S.A."/>
            <person name="Rahman M.S."/>
            <person name="Alam M."/>
        </authorList>
    </citation>
    <scope>NUCLEOTIDE SEQUENCE [LARGE SCALE GENOMIC DNA]</scope>
    <source>
        <strain evidence="3">cv. CVL-1</strain>
        <tissue evidence="2">Whole seedling</tissue>
    </source>
</reference>
<dbReference type="CDD" id="cd01650">
    <property type="entry name" value="RT_nLTR_like"/>
    <property type="match status" value="1"/>
</dbReference>
<dbReference type="SUPFAM" id="SSF56672">
    <property type="entry name" value="DNA/RNA polymerases"/>
    <property type="match status" value="1"/>
</dbReference>
<evidence type="ECO:0000259" key="1">
    <source>
        <dbReference type="PROSITE" id="PS50878"/>
    </source>
</evidence>
<dbReference type="EMBL" id="AWWV01015609">
    <property type="protein sequence ID" value="OMO52067.1"/>
    <property type="molecule type" value="Genomic_DNA"/>
</dbReference>
<dbReference type="PROSITE" id="PS50878">
    <property type="entry name" value="RT_POL"/>
    <property type="match status" value="1"/>
</dbReference>
<comment type="caution">
    <text evidence="2">The sequence shown here is derived from an EMBL/GenBank/DDBJ whole genome shotgun (WGS) entry which is preliminary data.</text>
</comment>
<dbReference type="PANTHER" id="PTHR33116:SF86">
    <property type="entry name" value="REVERSE TRANSCRIPTASE DOMAIN-CONTAINING PROTEIN"/>
    <property type="match status" value="1"/>
</dbReference>
<dbReference type="Proteomes" id="UP000188268">
    <property type="component" value="Unassembled WGS sequence"/>
</dbReference>
<sequence length="868" mass="99962">MARNLPQQSEFPSVPSYSATHVRSDGGIHNNIQACSRALSEWDKAIFGNVRYKLEWKRKELAEAYVDSSNPIRLEECKKELDDLLRQEEVMWRQDKVLASFPCRVNDQMRASLDATFSADNVKEAVFQMQGDKAPGPDGFSPTFYQKCWSIVCKDVTEFVLNFLNTGEILSNINHTNIVLIPKVENPRTMKDFRPIALCNVIFKIISKVLANRLKLVLPQIIGESQIAFVPERMIYDNALIAFETIHFMRNKRSGKRAHLALKLDLSKAYDKVEWNFLEKCMYRLGFSSRWVNLVMAGVRSVSYSILINGQQSDTFCPTRGIRQGDPLSPYLFLFCMEVLSCLITHAEDRNLLHGIAINRAAPRISHLFFADDSILFLRASLQECEAVLSILHDFEQATGEQVNIDKSALLFISNISLALKDRIMRRLGVSRVLERDKYLGLPIMVGKNKKRELNFIKERLLHRVNSWCSKLFSIAGKAVMIQSIAQSVHIYLMSVFRFPKSFIHDLNMILAKFWWGGTNENRKIHWKAWDDICVSKLDGGLGFRDFEAFNLALLSKQCWRLIHNPDSLCSRILRAKYFPQGDFFKASLGHNPSFIWRSLLEGRKVIRAGSRWRIGSGNIDFWSGNWLSKGPCSNPRPRDGVVPSELRVADMMNFEEQCWRVEELMDLVEDDDISRILCLPIPRSPGRDTLIWDGNSTGNFTVKSTYFVARQQLGYDININVESRKLWRRVWYSSIPPKIRYFTWRLIGNLLPLKANLQQRGMDVDGLCVVCGLSEESVGHIFFNCCFSRRIWETVAPWLLPYIEQLQTTNEFWIDLIGKAFDLGQLEILLIFFWSLWRNRNDCLHSSFSASPTSMIYKAGALLQQLE</sequence>
<evidence type="ECO:0000313" key="3">
    <source>
        <dbReference type="Proteomes" id="UP000188268"/>
    </source>
</evidence>
<dbReference type="PANTHER" id="PTHR33116">
    <property type="entry name" value="REVERSE TRANSCRIPTASE ZINC-BINDING DOMAIN-CONTAINING PROTEIN-RELATED-RELATED"/>
    <property type="match status" value="1"/>
</dbReference>
<dbReference type="Gramene" id="OMO52067">
    <property type="protein sequence ID" value="OMO52067"/>
    <property type="gene ID" value="CCACVL1_29375"/>
</dbReference>
<gene>
    <name evidence="2" type="ORF">CCACVL1_29375</name>
</gene>
<dbReference type="OrthoDB" id="1000206at2759"/>
<dbReference type="Pfam" id="PF00078">
    <property type="entry name" value="RVT_1"/>
    <property type="match status" value="1"/>
</dbReference>
<keyword evidence="2" id="KW-0808">Transferase</keyword>
<feature type="domain" description="Reverse transcriptase" evidence="1">
    <location>
        <begin position="162"/>
        <end position="444"/>
    </location>
</feature>
<organism evidence="2 3">
    <name type="scientific">Corchorus capsularis</name>
    <name type="common">Jute</name>
    <dbReference type="NCBI Taxonomy" id="210143"/>
    <lineage>
        <taxon>Eukaryota</taxon>
        <taxon>Viridiplantae</taxon>
        <taxon>Streptophyta</taxon>
        <taxon>Embryophyta</taxon>
        <taxon>Tracheophyta</taxon>
        <taxon>Spermatophyta</taxon>
        <taxon>Magnoliopsida</taxon>
        <taxon>eudicotyledons</taxon>
        <taxon>Gunneridae</taxon>
        <taxon>Pentapetalae</taxon>
        <taxon>rosids</taxon>
        <taxon>malvids</taxon>
        <taxon>Malvales</taxon>
        <taxon>Malvaceae</taxon>
        <taxon>Grewioideae</taxon>
        <taxon>Apeibeae</taxon>
        <taxon>Corchorus</taxon>
    </lineage>
</organism>
<dbReference type="STRING" id="210143.A0A1R3G1X7"/>
<protein>
    <submittedName>
        <fullName evidence="2">Reverse transcriptase</fullName>
    </submittedName>
</protein>
<dbReference type="InterPro" id="IPR026960">
    <property type="entry name" value="RVT-Znf"/>
</dbReference>
<proteinExistence type="predicted"/>
<keyword evidence="3" id="KW-1185">Reference proteome</keyword>
<dbReference type="OMA" id="WNNRYIR"/>
<accession>A0A1R3G1X7</accession>
<keyword evidence="2" id="KW-0548">Nucleotidyltransferase</keyword>
<dbReference type="Pfam" id="PF13966">
    <property type="entry name" value="zf-RVT"/>
    <property type="match status" value="1"/>
</dbReference>
<name>A0A1R3G1X7_COCAP</name>